<dbReference type="AlphaFoldDB" id="A0AA86XEQ0"/>
<comment type="caution">
    <text evidence="1">The sequence shown here is derived from an EMBL/GenBank/DDBJ whole genome shotgun (WGS) entry which is preliminary data.</text>
</comment>
<evidence type="ECO:0000313" key="2">
    <source>
        <dbReference type="Proteomes" id="UP000041625"/>
    </source>
</evidence>
<organism evidence="1 2">
    <name type="scientific">Vibrio coralliirubri</name>
    <dbReference type="NCBI Taxonomy" id="1516159"/>
    <lineage>
        <taxon>Bacteria</taxon>
        <taxon>Pseudomonadati</taxon>
        <taxon>Pseudomonadota</taxon>
        <taxon>Gammaproteobacteria</taxon>
        <taxon>Vibrionales</taxon>
        <taxon>Vibrionaceae</taxon>
        <taxon>Vibrio</taxon>
    </lineage>
</organism>
<dbReference type="Proteomes" id="UP000041625">
    <property type="component" value="Unassembled WGS sequence"/>
</dbReference>
<keyword evidence="2" id="KW-1185">Reference proteome</keyword>
<reference evidence="1 2" key="1">
    <citation type="submission" date="2014-06" db="EMBL/GenBank/DDBJ databases">
        <authorList>
            <person name="Le Roux F."/>
        </authorList>
    </citation>
    <scope>NUCLEOTIDE SEQUENCE [LARGE SCALE GENOMIC DNA]</scope>
    <source>
        <strain evidence="1 2">J2-31</strain>
    </source>
</reference>
<name>A0AA86XEQ0_9VIBR</name>
<sequence>MRVRIVGQFCDSVLLGLACDSAFIANYRLVKDRRVTSYILFPKTQIRAFGIANPQEGGLADTSKPISAMK</sequence>
<evidence type="ECO:0000313" key="1">
    <source>
        <dbReference type="EMBL" id="CDT99257.1"/>
    </source>
</evidence>
<dbReference type="EMBL" id="CCKJ01000223">
    <property type="protein sequence ID" value="CDT99257.1"/>
    <property type="molecule type" value="Genomic_DNA"/>
</dbReference>
<gene>
    <name evidence="1" type="ORF">VCR31J2_70047</name>
</gene>
<proteinExistence type="predicted"/>
<protein>
    <submittedName>
        <fullName evidence="1">Uncharacterized protein</fullName>
    </submittedName>
</protein>
<accession>A0AA86XEQ0</accession>